<accession>A0AAD8NAM2</accession>
<gene>
    <name evidence="2" type="ORF">POM88_001667</name>
</gene>
<dbReference type="PANTHER" id="PTHR31115">
    <property type="entry name" value="OS05G0107300 PROTEIN"/>
    <property type="match status" value="1"/>
</dbReference>
<sequence length="183" mass="20484">MAASSKFNMSSGSLDRPLYASGQRGSYSDHKFNRSMDFKRLAGVALGVPPDNSPSSSSKNKLGSSLLEEVKRFKLGAQQKERVKIFNEGLSVFNKCFPGMPSRKRSRSDVLSGDRSSVLFSSDRSVIGPTVVLVVLLKFDDVVLKPLEMLLESNPEFLTHPWHPMFFVKDRLLIRKCEGLWNL</sequence>
<feature type="region of interest" description="Disordered" evidence="1">
    <location>
        <begin position="1"/>
        <end position="31"/>
    </location>
</feature>
<dbReference type="Proteomes" id="UP001237642">
    <property type="component" value="Unassembled WGS sequence"/>
</dbReference>
<keyword evidence="3" id="KW-1185">Reference proteome</keyword>
<dbReference type="AlphaFoldDB" id="A0AAD8NAM2"/>
<protein>
    <submittedName>
        <fullName evidence="2">Uncharacterized protein</fullName>
    </submittedName>
</protein>
<evidence type="ECO:0000313" key="3">
    <source>
        <dbReference type="Proteomes" id="UP001237642"/>
    </source>
</evidence>
<feature type="compositionally biased region" description="Polar residues" evidence="1">
    <location>
        <begin position="1"/>
        <end position="13"/>
    </location>
</feature>
<dbReference type="EMBL" id="JAUIZM010000001">
    <property type="protein sequence ID" value="KAK1402062.1"/>
    <property type="molecule type" value="Genomic_DNA"/>
</dbReference>
<reference evidence="2" key="1">
    <citation type="submission" date="2023-02" db="EMBL/GenBank/DDBJ databases">
        <title>Genome of toxic invasive species Heracleum sosnowskyi carries increased number of genes despite the absence of recent whole-genome duplications.</title>
        <authorList>
            <person name="Schelkunov M."/>
            <person name="Shtratnikova V."/>
            <person name="Makarenko M."/>
            <person name="Klepikova A."/>
            <person name="Omelchenko D."/>
            <person name="Novikova G."/>
            <person name="Obukhova E."/>
            <person name="Bogdanov V."/>
            <person name="Penin A."/>
            <person name="Logacheva M."/>
        </authorList>
    </citation>
    <scope>NUCLEOTIDE SEQUENCE</scope>
    <source>
        <strain evidence="2">Hsosn_3</strain>
        <tissue evidence="2">Leaf</tissue>
    </source>
</reference>
<dbReference type="PANTHER" id="PTHR31115:SF3">
    <property type="entry name" value="EXPRESSED PROTEIN"/>
    <property type="match status" value="1"/>
</dbReference>
<evidence type="ECO:0000313" key="2">
    <source>
        <dbReference type="EMBL" id="KAK1402062.1"/>
    </source>
</evidence>
<name>A0AAD8NAM2_9APIA</name>
<proteinExistence type="predicted"/>
<organism evidence="2 3">
    <name type="scientific">Heracleum sosnowskyi</name>
    <dbReference type="NCBI Taxonomy" id="360622"/>
    <lineage>
        <taxon>Eukaryota</taxon>
        <taxon>Viridiplantae</taxon>
        <taxon>Streptophyta</taxon>
        <taxon>Embryophyta</taxon>
        <taxon>Tracheophyta</taxon>
        <taxon>Spermatophyta</taxon>
        <taxon>Magnoliopsida</taxon>
        <taxon>eudicotyledons</taxon>
        <taxon>Gunneridae</taxon>
        <taxon>Pentapetalae</taxon>
        <taxon>asterids</taxon>
        <taxon>campanulids</taxon>
        <taxon>Apiales</taxon>
        <taxon>Apiaceae</taxon>
        <taxon>Apioideae</taxon>
        <taxon>apioid superclade</taxon>
        <taxon>Tordylieae</taxon>
        <taxon>Tordyliinae</taxon>
        <taxon>Heracleum</taxon>
    </lineage>
</organism>
<reference evidence="2" key="2">
    <citation type="submission" date="2023-05" db="EMBL/GenBank/DDBJ databases">
        <authorList>
            <person name="Schelkunov M.I."/>
        </authorList>
    </citation>
    <scope>NUCLEOTIDE SEQUENCE</scope>
    <source>
        <strain evidence="2">Hsosn_3</strain>
        <tissue evidence="2">Leaf</tissue>
    </source>
</reference>
<evidence type="ECO:0000256" key="1">
    <source>
        <dbReference type="SAM" id="MobiDB-lite"/>
    </source>
</evidence>
<comment type="caution">
    <text evidence="2">The sequence shown here is derived from an EMBL/GenBank/DDBJ whole genome shotgun (WGS) entry which is preliminary data.</text>
</comment>